<evidence type="ECO:0000256" key="1">
    <source>
        <dbReference type="SAM" id="SignalP"/>
    </source>
</evidence>
<dbReference type="InterPro" id="IPR007497">
    <property type="entry name" value="SIMPL/DUF541"/>
</dbReference>
<evidence type="ECO:0000313" key="2">
    <source>
        <dbReference type="EMBL" id="EFQ03776.1"/>
    </source>
</evidence>
<comment type="caution">
    <text evidence="2">The sequence shown here is derived from an EMBL/GenBank/DDBJ whole genome shotgun (WGS) entry which is preliminary data.</text>
</comment>
<dbReference type="STRING" id="706434.HMPREF9429_01450"/>
<dbReference type="Pfam" id="PF04402">
    <property type="entry name" value="SIMPL"/>
    <property type="match status" value="1"/>
</dbReference>
<name>E2ZDB0_9FIRM</name>
<dbReference type="Proteomes" id="UP000003195">
    <property type="component" value="Unassembled WGS sequence"/>
</dbReference>
<dbReference type="GO" id="GO:0006974">
    <property type="term" value="P:DNA damage response"/>
    <property type="evidence" value="ECO:0007669"/>
    <property type="project" value="TreeGrafter"/>
</dbReference>
<dbReference type="RefSeq" id="WP_006942645.1">
    <property type="nucleotide sequence ID" value="NZ_GL538208.1"/>
</dbReference>
<keyword evidence="1" id="KW-0732">Signal</keyword>
<organism evidence="2 3">
    <name type="scientific">Megasphaera micronuciformis F0359</name>
    <dbReference type="NCBI Taxonomy" id="706434"/>
    <lineage>
        <taxon>Bacteria</taxon>
        <taxon>Bacillati</taxon>
        <taxon>Bacillota</taxon>
        <taxon>Negativicutes</taxon>
        <taxon>Veillonellales</taxon>
        <taxon>Veillonellaceae</taxon>
        <taxon>Megasphaera</taxon>
    </lineage>
</organism>
<reference evidence="2 3" key="1">
    <citation type="submission" date="2010-08" db="EMBL/GenBank/DDBJ databases">
        <authorList>
            <person name="Weinstock G."/>
            <person name="Sodergren E."/>
            <person name="Clifton S."/>
            <person name="Fulton L."/>
            <person name="Fulton B."/>
            <person name="Courtney L."/>
            <person name="Fronick C."/>
            <person name="Harrison M."/>
            <person name="Strong C."/>
            <person name="Farmer C."/>
            <person name="Delahaunty K."/>
            <person name="Markovic C."/>
            <person name="Hall O."/>
            <person name="Minx P."/>
            <person name="Tomlinson C."/>
            <person name="Mitreva M."/>
            <person name="Hou S."/>
            <person name="Chen J."/>
            <person name="Wollam A."/>
            <person name="Pepin K.H."/>
            <person name="Johnson M."/>
            <person name="Bhonagiri V."/>
            <person name="Zhang X."/>
            <person name="Suruliraj S."/>
            <person name="Warren W."/>
            <person name="Chinwalla A."/>
            <person name="Mardis E.R."/>
            <person name="Wilson R.K."/>
        </authorList>
    </citation>
    <scope>NUCLEOTIDE SEQUENCE [LARGE SCALE GENOMIC DNA]</scope>
    <source>
        <strain evidence="2 3">F0359</strain>
    </source>
</reference>
<feature type="signal peptide" evidence="1">
    <location>
        <begin position="1"/>
        <end position="30"/>
    </location>
</feature>
<dbReference type="EMBL" id="AECS01000038">
    <property type="protein sequence ID" value="EFQ03776.1"/>
    <property type="molecule type" value="Genomic_DNA"/>
</dbReference>
<keyword evidence="3" id="KW-1185">Reference proteome</keyword>
<dbReference type="PANTHER" id="PTHR34387">
    <property type="entry name" value="SLR1258 PROTEIN"/>
    <property type="match status" value="1"/>
</dbReference>
<dbReference type="Gene3D" id="3.30.110.170">
    <property type="entry name" value="Protein of unknown function (DUF541), domain 1"/>
    <property type="match status" value="1"/>
</dbReference>
<sequence>MMTSKYLKTALLCACLSTSFICAVPSYADAANEVPTVSVSGYAEEKVVPDTAYITVGMNTTAATAEEARMQNDTIMNRVQHSALSLGIAQKDMKTRNFNVYPTYDKNQKINGYSVSNDLELKVTDFTLISKLIAKAMQDGANDINGVRFTTEKADTVRSNLIKTAIYNGKQTAQAAAEATGHRLGDVKSITINDNSPSYTATANMFSLRAAKMETSTPIEPGTNTLSESVEVVYYLQ</sequence>
<evidence type="ECO:0008006" key="4">
    <source>
        <dbReference type="Google" id="ProtNLM"/>
    </source>
</evidence>
<dbReference type="InterPro" id="IPR052022">
    <property type="entry name" value="26kDa_periplasmic_antigen"/>
</dbReference>
<feature type="chain" id="PRO_5003166569" description="26 kDa periplasmic immunogenic protein" evidence="1">
    <location>
        <begin position="31"/>
        <end position="237"/>
    </location>
</feature>
<proteinExistence type="predicted"/>
<dbReference type="HOGENOM" id="CLU_086898_0_0_9"/>
<dbReference type="AlphaFoldDB" id="E2ZDB0"/>
<evidence type="ECO:0000313" key="3">
    <source>
        <dbReference type="Proteomes" id="UP000003195"/>
    </source>
</evidence>
<dbReference type="PANTHER" id="PTHR34387:SF2">
    <property type="entry name" value="SLR1258 PROTEIN"/>
    <property type="match status" value="1"/>
</dbReference>
<accession>E2ZDB0</accession>
<protein>
    <recommendedName>
        <fullName evidence="4">26 kDa periplasmic immunogenic protein</fullName>
    </recommendedName>
</protein>
<gene>
    <name evidence="2" type="ORF">HMPREF9429_01450</name>
</gene>
<dbReference type="Gene3D" id="3.30.70.2970">
    <property type="entry name" value="Protein of unknown function (DUF541), domain 2"/>
    <property type="match status" value="1"/>
</dbReference>
<dbReference type="eggNOG" id="COG2968">
    <property type="taxonomic scope" value="Bacteria"/>
</dbReference>